<dbReference type="Pfam" id="PF04434">
    <property type="entry name" value="SWIM"/>
    <property type="match status" value="1"/>
</dbReference>
<protein>
    <recommendedName>
        <fullName evidence="2">SWIM-type domain-containing protein</fullName>
    </recommendedName>
</protein>
<gene>
    <name evidence="3" type="ORF">Ae201684_012783</name>
</gene>
<organism evidence="3 4">
    <name type="scientific">Aphanomyces euteiches</name>
    <dbReference type="NCBI Taxonomy" id="100861"/>
    <lineage>
        <taxon>Eukaryota</taxon>
        <taxon>Sar</taxon>
        <taxon>Stramenopiles</taxon>
        <taxon>Oomycota</taxon>
        <taxon>Saprolegniomycetes</taxon>
        <taxon>Saprolegniales</taxon>
        <taxon>Verrucalvaceae</taxon>
        <taxon>Aphanomyces</taxon>
    </lineage>
</organism>
<reference evidence="3 4" key="1">
    <citation type="submission" date="2019-07" db="EMBL/GenBank/DDBJ databases">
        <title>Genomics analysis of Aphanomyces spp. identifies a new class of oomycete effector associated with host adaptation.</title>
        <authorList>
            <person name="Gaulin E."/>
        </authorList>
    </citation>
    <scope>NUCLEOTIDE SEQUENCE [LARGE SCALE GENOMIC DNA]</scope>
    <source>
        <strain evidence="3 4">ATCC 201684</strain>
    </source>
</reference>
<accession>A0A6G0WQ42</accession>
<comment type="caution">
    <text evidence="3">The sequence shown here is derived from an EMBL/GenBank/DDBJ whole genome shotgun (WGS) entry which is preliminary data.</text>
</comment>
<keyword evidence="1" id="KW-0863">Zinc-finger</keyword>
<dbReference type="PROSITE" id="PS50966">
    <property type="entry name" value="ZF_SWIM"/>
    <property type="match status" value="1"/>
</dbReference>
<dbReference type="Proteomes" id="UP000481153">
    <property type="component" value="Unassembled WGS sequence"/>
</dbReference>
<evidence type="ECO:0000256" key="1">
    <source>
        <dbReference type="PROSITE-ProRule" id="PRU00325"/>
    </source>
</evidence>
<keyword evidence="1" id="KW-0862">Zinc</keyword>
<evidence type="ECO:0000313" key="4">
    <source>
        <dbReference type="Proteomes" id="UP000481153"/>
    </source>
</evidence>
<feature type="domain" description="SWIM-type" evidence="2">
    <location>
        <begin position="334"/>
        <end position="366"/>
    </location>
</feature>
<sequence>MAFNQRMMYRAQEVIKEDIMGDYAENFKKLLSLLEEFCRVNCGSHQAFGLDSEGRYKRAFLSHPHISRHMENGQRVLGIDGSFMKHGSYREVMLILVGRTGNNTNIVLAVALCRSEDEDNCRWFLHQAKTAGVQFDGVPIFTDRGVGLLAAFERSQLGCIVRYCTRHIAGNIMKAFNGCVPIDLKGMVYRIQGADTDDEYKSHLAALSLTHASIANYLDAIPHEKWLMYPSSVSDIKMYGWRTTNFVESANGAAIPARSMFPFHFFKDYMDKFMKQAYDIQKEGESWQQDGYKVTRYAEKMIKQEQTLAGTYSVHPSTSSVSYVRSTRTCPVQQRVDLDAKSCTCPYMRQMGLPCRHYIAALIEYKRIQELYDACDPCYLVSNYLSGYGCGNSGIELALEETIEARSVLPPLRTHNHVGRKKTKRIRSHQQLPTAHSTVKARKCTLCGDVGHNKRSCTTH</sequence>
<evidence type="ECO:0000313" key="3">
    <source>
        <dbReference type="EMBL" id="KAF0729515.1"/>
    </source>
</evidence>
<dbReference type="GO" id="GO:0008270">
    <property type="term" value="F:zinc ion binding"/>
    <property type="evidence" value="ECO:0007669"/>
    <property type="project" value="UniProtKB-KW"/>
</dbReference>
<dbReference type="PANTHER" id="PTHR31973">
    <property type="entry name" value="POLYPROTEIN, PUTATIVE-RELATED"/>
    <property type="match status" value="1"/>
</dbReference>
<keyword evidence="4" id="KW-1185">Reference proteome</keyword>
<keyword evidence="1" id="KW-0479">Metal-binding</keyword>
<dbReference type="AlphaFoldDB" id="A0A6G0WQ42"/>
<dbReference type="InterPro" id="IPR007527">
    <property type="entry name" value="Znf_SWIM"/>
</dbReference>
<dbReference type="PANTHER" id="PTHR31973:SF187">
    <property type="entry name" value="MUTATOR TRANSPOSASE MUDRA PROTEIN"/>
    <property type="match status" value="1"/>
</dbReference>
<dbReference type="EMBL" id="VJMJ01000163">
    <property type="protein sequence ID" value="KAF0729515.1"/>
    <property type="molecule type" value="Genomic_DNA"/>
</dbReference>
<name>A0A6G0WQ42_9STRA</name>
<dbReference type="VEuPathDB" id="FungiDB:AeMF1_020783"/>
<proteinExistence type="predicted"/>
<evidence type="ECO:0000259" key="2">
    <source>
        <dbReference type="PROSITE" id="PS50966"/>
    </source>
</evidence>